<proteinExistence type="inferred from homology"/>
<evidence type="ECO:0000313" key="8">
    <source>
        <dbReference type="Proteomes" id="UP000441772"/>
    </source>
</evidence>
<reference evidence="7 8" key="1">
    <citation type="submission" date="2019-09" db="EMBL/GenBank/DDBJ databases">
        <title>Characterization of the phylogenetic diversity of two novel species belonging to the genus Bifidobacterium: Bifidobacterium cebidarum sp. nov. and Bifidobacterium leontopitheci sp. nov.</title>
        <authorList>
            <person name="Lugli G.A."/>
            <person name="Duranti S."/>
            <person name="Milani C."/>
            <person name="Turroni F."/>
            <person name="Ventura M."/>
        </authorList>
    </citation>
    <scope>NUCLEOTIDE SEQUENCE [LARGE SCALE GENOMIC DNA]</scope>
    <source>
        <strain evidence="7 8">LMG 31471</strain>
    </source>
</reference>
<sequence>MACTTILVGKDASYDGSTIIARNEDSANGEFNPKRFIVVKPEEQPREYKSVIAHLTIDLPDNPLQYTAVPNADLKEGIWGEAGVNEANVAMSATETLTTNERVLGADPFVEYRPAVGKEGEDGYAPAVPGGIGEEDFLTIVLPYITTAREGVQRLGDLLEEYGTYEMNGVAFSDANEIWWLETVGGHHWIAKRVPDEAYVTMPNQLGIDEFDLDDALGDQENHMCSEDLAEFIETNHLDLAVESTTPFNPRDAFGSHSDADHVYNTPRAWVMQRFLNPYDEVWDGPDADHRPESNDIPWARQPERKVTIEDVKYVLSSHFQGTPYDPYGHLGDEHTRHMYRPIGINRQSQLAVMQIRPYRPQASRALQWMAYGSNPFNTLVPFYPNVDTTPKYLEDTTTRVTTENFYWANRVIAALCDSDFAGTSNAIERYQEKTGAMGHRMIIAADEQVARLGLTDGEEQAEVAAEAEFEADNADGDVQPMEPAEIIEATRNAEVRGILAAANQTMADQLKAETDKLLDTVLYTVSMKMKNGFNRSDN</sequence>
<dbReference type="InterPro" id="IPR047804">
    <property type="entry name" value="C69_dipept_A-like"/>
</dbReference>
<dbReference type="AlphaFoldDB" id="A0A6I1GF74"/>
<evidence type="ECO:0000256" key="2">
    <source>
        <dbReference type="ARBA" id="ARBA00007225"/>
    </source>
</evidence>
<dbReference type="GO" id="GO:0070004">
    <property type="term" value="F:cysteine-type exopeptidase activity"/>
    <property type="evidence" value="ECO:0007669"/>
    <property type="project" value="InterPro"/>
</dbReference>
<keyword evidence="4 6" id="KW-0378">Hydrolase</keyword>
<protein>
    <recommendedName>
        <fullName evidence="6">Dipeptidase</fullName>
        <ecNumber evidence="6">3.4.-.-</ecNumber>
    </recommendedName>
</protein>
<keyword evidence="5 6" id="KW-0224">Dipeptidase</keyword>
<dbReference type="PANTHER" id="PTHR12994:SF17">
    <property type="entry name" value="LD30995P"/>
    <property type="match status" value="1"/>
</dbReference>
<accession>A0A6I1GF74</accession>
<dbReference type="InterPro" id="IPR005322">
    <property type="entry name" value="Peptidase_C69"/>
</dbReference>
<dbReference type="EMBL" id="WBVT01000018">
    <property type="protein sequence ID" value="KAB7790195.1"/>
    <property type="molecule type" value="Genomic_DNA"/>
</dbReference>
<dbReference type="Gene3D" id="3.60.60.10">
    <property type="entry name" value="Penicillin V Acylase, Chain A"/>
    <property type="match status" value="1"/>
</dbReference>
<organism evidence="7 8">
    <name type="scientific">Bifidobacterium leontopitheci</name>
    <dbReference type="NCBI Taxonomy" id="2650774"/>
    <lineage>
        <taxon>Bacteria</taxon>
        <taxon>Bacillati</taxon>
        <taxon>Actinomycetota</taxon>
        <taxon>Actinomycetes</taxon>
        <taxon>Bifidobacteriales</taxon>
        <taxon>Bifidobacteriaceae</taxon>
        <taxon>Bifidobacterium</taxon>
    </lineage>
</organism>
<dbReference type="Proteomes" id="UP000441772">
    <property type="component" value="Unassembled WGS sequence"/>
</dbReference>
<dbReference type="EC" id="3.4.-.-" evidence="6"/>
<comment type="catalytic activity">
    <reaction evidence="1">
        <text>an L-aminoacyl-L-amino acid + H2O = 2 an L-alpha-amino acid</text>
        <dbReference type="Rhea" id="RHEA:48940"/>
        <dbReference type="ChEBI" id="CHEBI:15377"/>
        <dbReference type="ChEBI" id="CHEBI:59869"/>
        <dbReference type="ChEBI" id="CHEBI:77460"/>
        <dbReference type="EC" id="3.4.13.19"/>
    </reaction>
</comment>
<evidence type="ECO:0000256" key="6">
    <source>
        <dbReference type="RuleBase" id="RU364089"/>
    </source>
</evidence>
<name>A0A6I1GF74_9BIFI</name>
<dbReference type="Pfam" id="PF03577">
    <property type="entry name" value="Peptidase_C69"/>
    <property type="match status" value="1"/>
</dbReference>
<keyword evidence="8" id="KW-1185">Reference proteome</keyword>
<comment type="caution">
    <text evidence="7">The sequence shown here is derived from an EMBL/GenBank/DDBJ whole genome shotgun (WGS) entry which is preliminary data.</text>
</comment>
<evidence type="ECO:0000256" key="4">
    <source>
        <dbReference type="ARBA" id="ARBA00022801"/>
    </source>
</evidence>
<dbReference type="RefSeq" id="WP_152234612.1">
    <property type="nucleotide sequence ID" value="NZ_JBHSKZ010000003.1"/>
</dbReference>
<dbReference type="PANTHER" id="PTHR12994">
    <property type="entry name" value="SECERNIN"/>
    <property type="match status" value="1"/>
</dbReference>
<comment type="similarity">
    <text evidence="2 6">Belongs to the peptidase C69 family.</text>
</comment>
<keyword evidence="3 6" id="KW-0645">Protease</keyword>
<evidence type="ECO:0000256" key="1">
    <source>
        <dbReference type="ARBA" id="ARBA00001670"/>
    </source>
</evidence>
<dbReference type="GO" id="GO:0016805">
    <property type="term" value="F:dipeptidase activity"/>
    <property type="evidence" value="ECO:0007669"/>
    <property type="project" value="UniProtKB-KW"/>
</dbReference>
<dbReference type="NCBIfam" id="NF033678">
    <property type="entry name" value="C69_fam_dipept"/>
    <property type="match status" value="1"/>
</dbReference>
<evidence type="ECO:0000313" key="7">
    <source>
        <dbReference type="EMBL" id="KAB7790195.1"/>
    </source>
</evidence>
<dbReference type="GO" id="GO:0006508">
    <property type="term" value="P:proteolysis"/>
    <property type="evidence" value="ECO:0007669"/>
    <property type="project" value="UniProtKB-KW"/>
</dbReference>
<gene>
    <name evidence="7" type="ORF">F7D09_1267</name>
</gene>
<evidence type="ECO:0000256" key="3">
    <source>
        <dbReference type="ARBA" id="ARBA00022670"/>
    </source>
</evidence>
<evidence type="ECO:0000256" key="5">
    <source>
        <dbReference type="ARBA" id="ARBA00022997"/>
    </source>
</evidence>